<comment type="cofactor">
    <cofactor evidence="2">
        <name>Zn(2+)</name>
        <dbReference type="ChEBI" id="CHEBI:29105"/>
    </cofactor>
</comment>
<reference evidence="15 16" key="1">
    <citation type="submission" date="2016-10" db="EMBL/GenBank/DDBJ databases">
        <title>The genome sequence of Colletotrichum fioriniae PJ7.</title>
        <authorList>
            <person name="Baroncelli R."/>
        </authorList>
    </citation>
    <scope>NUCLEOTIDE SEQUENCE [LARGE SCALE GENOMIC DNA]</scope>
    <source>
        <strain evidence="15 16">IMI 309622</strain>
    </source>
</reference>
<feature type="region of interest" description="Disordered" evidence="11">
    <location>
        <begin position="130"/>
        <end position="183"/>
    </location>
</feature>
<feature type="region of interest" description="Disordered" evidence="11">
    <location>
        <begin position="202"/>
        <end position="262"/>
    </location>
</feature>
<keyword evidence="7" id="KW-0479">Metal-binding</keyword>
<evidence type="ECO:0000256" key="8">
    <source>
        <dbReference type="ARBA" id="ARBA00022759"/>
    </source>
</evidence>
<dbReference type="CDD" id="cd07718">
    <property type="entry name" value="RNaseZ_ELAC1_ELAC2-C-term-like_MBL-fold"/>
    <property type="match status" value="1"/>
</dbReference>
<dbReference type="GO" id="GO:0042781">
    <property type="term" value="F:3'-tRNA processing endoribonuclease activity"/>
    <property type="evidence" value="ECO:0007669"/>
    <property type="project" value="UniProtKB-EC"/>
</dbReference>
<evidence type="ECO:0000256" key="9">
    <source>
        <dbReference type="ARBA" id="ARBA00022801"/>
    </source>
</evidence>
<dbReference type="GeneID" id="85346836"/>
<dbReference type="InterPro" id="IPR047151">
    <property type="entry name" value="RNZ2-like"/>
</dbReference>
<dbReference type="GO" id="GO:1990180">
    <property type="term" value="P:mitochondrial tRNA 3'-end processing"/>
    <property type="evidence" value="ECO:0007669"/>
    <property type="project" value="TreeGrafter"/>
</dbReference>
<comment type="caution">
    <text evidence="15">The sequence shown here is derived from an EMBL/GenBank/DDBJ whole genome shotgun (WGS) entry which is preliminary data.</text>
</comment>
<feature type="region of interest" description="Disordered" evidence="11">
    <location>
        <begin position="54"/>
        <end position="90"/>
    </location>
</feature>
<comment type="similarity">
    <text evidence="3">Belongs to the RNase Z family.</text>
</comment>
<evidence type="ECO:0000256" key="2">
    <source>
        <dbReference type="ARBA" id="ARBA00001947"/>
    </source>
</evidence>
<feature type="domain" description="tRNase Z endonuclease" evidence="14">
    <location>
        <begin position="355"/>
        <end position="416"/>
    </location>
</feature>
<evidence type="ECO:0000256" key="6">
    <source>
        <dbReference type="ARBA" id="ARBA00022722"/>
    </source>
</evidence>
<keyword evidence="12" id="KW-0732">Signal</keyword>
<keyword evidence="10" id="KW-0862">Zinc</keyword>
<keyword evidence="9" id="KW-0378">Hydrolase</keyword>
<dbReference type="SUPFAM" id="SSF56281">
    <property type="entry name" value="Metallo-hydrolase/oxidoreductase"/>
    <property type="match status" value="1"/>
</dbReference>
<feature type="domain" description="Metallo-beta-lactamase" evidence="13">
    <location>
        <begin position="912"/>
        <end position="1118"/>
    </location>
</feature>
<dbReference type="PANTHER" id="PTHR12553">
    <property type="entry name" value="ZINC PHOSPHODIESTERASE ELAC PROTEIN 2"/>
    <property type="match status" value="1"/>
</dbReference>
<feature type="compositionally biased region" description="Basic and acidic residues" evidence="11">
    <location>
        <begin position="161"/>
        <end position="183"/>
    </location>
</feature>
<evidence type="ECO:0000259" key="14">
    <source>
        <dbReference type="Pfam" id="PF13691"/>
    </source>
</evidence>
<evidence type="ECO:0000313" key="15">
    <source>
        <dbReference type="EMBL" id="KAK1510316.1"/>
    </source>
</evidence>
<keyword evidence="8" id="KW-0255">Endonuclease</keyword>
<dbReference type="EMBL" id="MOOE01000023">
    <property type="protein sequence ID" value="KAK1510316.1"/>
    <property type="molecule type" value="Genomic_DNA"/>
</dbReference>
<sequence length="1180" mass="131723">MSAIRSSSSALLLLGGVATLPGAATVRSQFPQRSSTTLSTTTAEQAELGYMQQPLGPASSRTTNHAAGNAKRSGGGASGLGWQATQAKPKPVDSLADAFESKFENRVDSKFDSKFKLNIVDTRQAKTGFINRENGAKRRTYNRDVPLATPNSTRTPSAAFSRRDAEPFGRDTEPFRKDESFRRDEKPFRRYEEPFSRNKERYHRDEPFRRDDRDEPFRRDEKPSRRDRPYRRNDEPFSRNKERREPFQQKYSLNTNKRGTRPLPTADFLASIVGHKHPGGIARRDVVRGDPESFPNKRVFCIPANWNKVSAKIPDSWIYCADLIQGPETEQTHYTKLPPAGEKKDIRAAMTNYFQIAATPTADTGPALMLHFDQRRYLFGNIAEGTQRALSQRKVSLGKLEVMFISGATIQQNTGGMIGMMLTVADVLDGSRREVHERNQARKGTGKKLIAAKGPERIEIHGAQNLAYSVATARGFVFRKGLPIRAVELYEDPRIANPDATTPDWQDELIQVWKVPIASDHVNQSRKRSHEVMTAEDEGLANPAGAVSAKEQAVIDREAIKGVVESMFNSSWTMDKLYETKLSQVQLPATIFVREDGNIKKYQGPMPGGDEPVPDLDVLVRYPWPAATVEKLPSASISNTAVTYIVKNKGRRGKFNAAAAKELGVKPTDNKKLTDGVSVQGKDGITVTPEMVLEAPIKPQGFTVIDIADASYIDSFLGRPEWQNANLMDGVHVFNWILGPTVIDDPRIQQFMRERPDVQHLVMSTDTSPNMLALDSYAILHGYLRQIDPDRFPQLAFDNTVRDLSHIGSNVETARVGMKAKLSPAYELVKDEIVPPIYNKFKGNGMEEGVIKLAKEAADKIKEPAFLKDIEEAEKDIPNRDTEIIPLGTGSAVPSKYRNVSATLVRVPQYGNYLFDCGENTLGQLQRTFGAEETNKILQETRCIFISHMHADHHLGTARFLRAWNEATIHLSPQPQLGLIGPAAMQYFLMEYSRIEPIAFGRVKLIRKGHFFPHDEGRLPTDCPTRLASAQLVPVNHCKDAYAGVLTWPSGLKIAYSGDCRPSERLVEAGKGATLLIHESTFDNDKMGDAVAKKHSTLGEALKVASNMGARRVLLTHFSQRYAKLPLVEDRKTDDGADQAVLMAWDQMRVKLGEFRQAQAFLPAISRYVEHDAFRQDADE</sequence>
<evidence type="ECO:0000256" key="10">
    <source>
        <dbReference type="ARBA" id="ARBA00022833"/>
    </source>
</evidence>
<dbReference type="InterPro" id="IPR036866">
    <property type="entry name" value="RibonucZ/Hydroxyglut_hydro"/>
</dbReference>
<feature type="compositionally biased region" description="Polar residues" evidence="11">
    <location>
        <begin position="149"/>
        <end position="158"/>
    </location>
</feature>
<evidence type="ECO:0000256" key="12">
    <source>
        <dbReference type="SAM" id="SignalP"/>
    </source>
</evidence>
<evidence type="ECO:0000313" key="16">
    <source>
        <dbReference type="Proteomes" id="UP001240678"/>
    </source>
</evidence>
<dbReference type="GO" id="GO:0046872">
    <property type="term" value="F:metal ion binding"/>
    <property type="evidence" value="ECO:0007669"/>
    <property type="project" value="UniProtKB-KW"/>
</dbReference>
<gene>
    <name evidence="15" type="ORF">CCOS01_15147</name>
</gene>
<evidence type="ECO:0000259" key="13">
    <source>
        <dbReference type="Pfam" id="PF12706"/>
    </source>
</evidence>
<evidence type="ECO:0000256" key="1">
    <source>
        <dbReference type="ARBA" id="ARBA00000402"/>
    </source>
</evidence>
<accession>A0AAI9YHS3</accession>
<evidence type="ECO:0000256" key="3">
    <source>
        <dbReference type="ARBA" id="ARBA00007823"/>
    </source>
</evidence>
<feature type="compositionally biased region" description="Basic and acidic residues" evidence="11">
    <location>
        <begin position="202"/>
        <end position="247"/>
    </location>
</feature>
<feature type="signal peptide" evidence="12">
    <location>
        <begin position="1"/>
        <end position="19"/>
    </location>
</feature>
<dbReference type="Pfam" id="PF12706">
    <property type="entry name" value="Lactamase_B_2"/>
    <property type="match status" value="1"/>
</dbReference>
<dbReference type="InterPro" id="IPR001279">
    <property type="entry name" value="Metallo-B-lactamas"/>
</dbReference>
<dbReference type="GO" id="GO:0005739">
    <property type="term" value="C:mitochondrion"/>
    <property type="evidence" value="ECO:0007669"/>
    <property type="project" value="TreeGrafter"/>
</dbReference>
<dbReference type="InterPro" id="IPR027794">
    <property type="entry name" value="tRNase_Z_dom"/>
</dbReference>
<proteinExistence type="inferred from homology"/>
<feature type="chain" id="PRO_5042574353" description="ribonuclease Z" evidence="12">
    <location>
        <begin position="20"/>
        <end position="1180"/>
    </location>
</feature>
<protein>
    <recommendedName>
        <fullName evidence="4">ribonuclease Z</fullName>
        <ecNumber evidence="4">3.1.26.11</ecNumber>
    </recommendedName>
</protein>
<evidence type="ECO:0000256" key="7">
    <source>
        <dbReference type="ARBA" id="ARBA00022723"/>
    </source>
</evidence>
<dbReference type="EC" id="3.1.26.11" evidence="4"/>
<evidence type="ECO:0000256" key="5">
    <source>
        <dbReference type="ARBA" id="ARBA00022694"/>
    </source>
</evidence>
<evidence type="ECO:0000256" key="11">
    <source>
        <dbReference type="SAM" id="MobiDB-lite"/>
    </source>
</evidence>
<dbReference type="Pfam" id="PF13691">
    <property type="entry name" value="Lactamase_B_4"/>
    <property type="match status" value="1"/>
</dbReference>
<dbReference type="RefSeq" id="XP_060305892.1">
    <property type="nucleotide sequence ID" value="XM_060463289.1"/>
</dbReference>
<evidence type="ECO:0000256" key="4">
    <source>
        <dbReference type="ARBA" id="ARBA00012477"/>
    </source>
</evidence>
<dbReference type="AlphaFoldDB" id="A0AAI9YHS3"/>
<organism evidence="15 16">
    <name type="scientific">Colletotrichum costaricense</name>
    <dbReference type="NCBI Taxonomy" id="1209916"/>
    <lineage>
        <taxon>Eukaryota</taxon>
        <taxon>Fungi</taxon>
        <taxon>Dikarya</taxon>
        <taxon>Ascomycota</taxon>
        <taxon>Pezizomycotina</taxon>
        <taxon>Sordariomycetes</taxon>
        <taxon>Hypocreomycetidae</taxon>
        <taxon>Glomerellales</taxon>
        <taxon>Glomerellaceae</taxon>
        <taxon>Colletotrichum</taxon>
        <taxon>Colletotrichum acutatum species complex</taxon>
    </lineage>
</organism>
<dbReference type="Gene3D" id="3.60.15.10">
    <property type="entry name" value="Ribonuclease Z/Hydroxyacylglutathione hydrolase-like"/>
    <property type="match status" value="3"/>
</dbReference>
<dbReference type="Proteomes" id="UP001240678">
    <property type="component" value="Unassembled WGS sequence"/>
</dbReference>
<dbReference type="PANTHER" id="PTHR12553:SF49">
    <property type="entry name" value="ZINC PHOSPHODIESTERASE ELAC PROTEIN 2"/>
    <property type="match status" value="1"/>
</dbReference>
<name>A0AAI9YHS3_9PEZI</name>
<comment type="catalytic activity">
    <reaction evidence="1">
        <text>Endonucleolytic cleavage of RNA, removing extra 3' nucleotides from tRNA precursor, generating 3' termini of tRNAs. A 3'-hydroxy group is left at the tRNA terminus and a 5'-phosphoryl group is left at the trailer molecule.</text>
        <dbReference type="EC" id="3.1.26.11"/>
    </reaction>
</comment>
<keyword evidence="5" id="KW-0819">tRNA processing</keyword>
<keyword evidence="16" id="KW-1185">Reference proteome</keyword>
<keyword evidence="6" id="KW-0540">Nuclease</keyword>